<accession>A0A1W1BVH1</accession>
<sequence length="324" mass="37634">MTVIELNEKIKPSVLKYSLSQGVRVVMTYLKELYPREKPKDLYERLRFKSNPSLSFAKSELSKIEFLETPEGKKVELTLNFMGLFGAASPLPSHYCEMVLDSAREDSELKDFLNLFNHHIQKMIYPIWEKQRYYIQYQTGLEDKFSKYMLSFLGLYNETKVKSSKLNFTKLLPYIGILSMRQKSGGTLTSILRHYLNHQNLEIIQCIEMNEKIPSWQYSSLGDNNCTLGSNTLLGESVKTKGSKFQVLLKNVSFEECFTYSLHGEKMGELQELMDLALNEPLEHELCLEMKKEEIKPYQLSQHYLGINSFLGTVNEDMKIILNH</sequence>
<gene>
    <name evidence="1" type="ORF">MNB_SM-4-304</name>
</gene>
<name>A0A1W1BVH1_9ZZZZ</name>
<dbReference type="Pfam" id="PF06996">
    <property type="entry name" value="T6SS_TssG"/>
    <property type="match status" value="1"/>
</dbReference>
<dbReference type="PANTHER" id="PTHR35564:SF3">
    <property type="entry name" value="TYPE VI SECRETION SYSTEM BASEPLATE SUBUNIT TSSG"/>
    <property type="match status" value="1"/>
</dbReference>
<dbReference type="PANTHER" id="PTHR35564">
    <property type="match status" value="1"/>
</dbReference>
<dbReference type="EMBL" id="FPHF01000040">
    <property type="protein sequence ID" value="SFV57442.1"/>
    <property type="molecule type" value="Genomic_DNA"/>
</dbReference>
<dbReference type="AlphaFoldDB" id="A0A1W1BVH1"/>
<protein>
    <submittedName>
        <fullName evidence="1">Uncharacterized protein ImpH/VasB</fullName>
    </submittedName>
</protein>
<proteinExistence type="predicted"/>
<organism evidence="1">
    <name type="scientific">hydrothermal vent metagenome</name>
    <dbReference type="NCBI Taxonomy" id="652676"/>
    <lineage>
        <taxon>unclassified sequences</taxon>
        <taxon>metagenomes</taxon>
        <taxon>ecological metagenomes</taxon>
    </lineage>
</organism>
<reference evidence="1" key="1">
    <citation type="submission" date="2016-10" db="EMBL/GenBank/DDBJ databases">
        <authorList>
            <person name="de Groot N.N."/>
        </authorList>
    </citation>
    <scope>NUCLEOTIDE SEQUENCE</scope>
</reference>
<dbReference type="InterPro" id="IPR010732">
    <property type="entry name" value="T6SS_TssG-like"/>
</dbReference>
<dbReference type="NCBIfam" id="TIGR03347">
    <property type="entry name" value="VI_chp_1"/>
    <property type="match status" value="1"/>
</dbReference>
<evidence type="ECO:0000313" key="1">
    <source>
        <dbReference type="EMBL" id="SFV57442.1"/>
    </source>
</evidence>